<keyword evidence="4 6" id="KW-1133">Transmembrane helix</keyword>
<proteinExistence type="predicted"/>
<feature type="transmembrane region" description="Helical" evidence="6">
    <location>
        <begin position="361"/>
        <end position="383"/>
    </location>
</feature>
<evidence type="ECO:0000256" key="1">
    <source>
        <dbReference type="ARBA" id="ARBA00004651"/>
    </source>
</evidence>
<dbReference type="GO" id="GO:0005886">
    <property type="term" value="C:plasma membrane"/>
    <property type="evidence" value="ECO:0007669"/>
    <property type="project" value="UniProtKB-SubCell"/>
</dbReference>
<feature type="transmembrane region" description="Helical" evidence="6">
    <location>
        <begin position="337"/>
        <end position="355"/>
    </location>
</feature>
<comment type="caution">
    <text evidence="7">The sequence shown here is derived from an EMBL/GenBank/DDBJ whole genome shotgun (WGS) entry which is preliminary data.</text>
</comment>
<feature type="transmembrane region" description="Helical" evidence="6">
    <location>
        <begin position="168"/>
        <end position="186"/>
    </location>
</feature>
<keyword evidence="2" id="KW-1003">Cell membrane</keyword>
<dbReference type="EMBL" id="LRPU01000013">
    <property type="protein sequence ID" value="KXA14400.1"/>
    <property type="molecule type" value="Genomic_DNA"/>
</dbReference>
<dbReference type="InterPro" id="IPR050367">
    <property type="entry name" value="APC_superfamily"/>
</dbReference>
<dbReference type="Gene3D" id="1.20.1740.10">
    <property type="entry name" value="Amino acid/polyamine transporter I"/>
    <property type="match status" value="1"/>
</dbReference>
<evidence type="ECO:0000256" key="3">
    <source>
        <dbReference type="ARBA" id="ARBA00022692"/>
    </source>
</evidence>
<dbReference type="Proteomes" id="UP000070646">
    <property type="component" value="Unassembled WGS sequence"/>
</dbReference>
<evidence type="ECO:0000256" key="5">
    <source>
        <dbReference type="ARBA" id="ARBA00023136"/>
    </source>
</evidence>
<sequence length="447" mass="49206">MEIMMKEIKLSRIDIFSIVLGAIIGWGSFMLPGTKFLKESGVINTFLGLFLGVICIIIIEKNYLIMMQTHDEEGGEFSFTYNNLGKKHGFIVGWFLTLAYFTMIPLNATAFPLVIKKIFGGILEFGYLYNVAGYNIYLGEILTSSIIIIAFAALNLNGIKKTSKVQNLIIFSLISMTFIVLVGMIIKGNRIDFINTYINKYSFDLSQIIKVFAITPFAFIGFDAIPQLSKELNFSKKKASRVAVISLVMGALIYNILNVITALAYSPEQASSLEWAAGSAVLSTLGKGAFFLLIIALTAAVWSGINGFMICSSKLLGSIANYKMLPSKMGKINKNGVFSNAIIFITIVSLIAPWFGRQAIIWIVDMSSLGASVAYFYVSFIVLKESRNTKDKILSGIGVIISIIFMLLLILPISPAALSKESLIALIAWCIIGFIAYNKIQKDNIEV</sequence>
<feature type="transmembrane region" description="Helical" evidence="6">
    <location>
        <begin position="423"/>
        <end position="440"/>
    </location>
</feature>
<dbReference type="PIRSF" id="PIRSF006060">
    <property type="entry name" value="AA_transporter"/>
    <property type="match status" value="1"/>
</dbReference>
<feature type="transmembrane region" description="Helical" evidence="6">
    <location>
        <begin position="242"/>
        <end position="265"/>
    </location>
</feature>
<name>A0A133NDL5_CLOPF</name>
<feature type="transmembrane region" description="Helical" evidence="6">
    <location>
        <begin position="12"/>
        <end position="29"/>
    </location>
</feature>
<gene>
    <name evidence="7" type="ORF">HMPREF3222_00355</name>
</gene>
<evidence type="ECO:0000256" key="6">
    <source>
        <dbReference type="SAM" id="Phobius"/>
    </source>
</evidence>
<evidence type="ECO:0000313" key="8">
    <source>
        <dbReference type="Proteomes" id="UP000070646"/>
    </source>
</evidence>
<evidence type="ECO:0000256" key="4">
    <source>
        <dbReference type="ARBA" id="ARBA00022989"/>
    </source>
</evidence>
<keyword evidence="5 6" id="KW-0472">Membrane</keyword>
<keyword evidence="3 6" id="KW-0812">Transmembrane</keyword>
<feature type="transmembrane region" description="Helical" evidence="6">
    <location>
        <begin position="41"/>
        <end position="59"/>
    </location>
</feature>
<comment type="subcellular location">
    <subcellularLocation>
        <location evidence="1">Cell membrane</location>
        <topology evidence="1">Multi-pass membrane protein</topology>
    </subcellularLocation>
</comment>
<dbReference type="PANTHER" id="PTHR42770">
    <property type="entry name" value="AMINO ACID TRANSPORTER-RELATED"/>
    <property type="match status" value="1"/>
</dbReference>
<protein>
    <submittedName>
        <fullName evidence="7">Amino acid permease</fullName>
    </submittedName>
</protein>
<feature type="transmembrane region" description="Helical" evidence="6">
    <location>
        <begin position="91"/>
        <end position="114"/>
    </location>
</feature>
<dbReference type="InterPro" id="IPR002293">
    <property type="entry name" value="AA/rel_permease1"/>
</dbReference>
<dbReference type="AlphaFoldDB" id="A0A133NDL5"/>
<organism evidence="7 8">
    <name type="scientific">Clostridium perfringens</name>
    <dbReference type="NCBI Taxonomy" id="1502"/>
    <lineage>
        <taxon>Bacteria</taxon>
        <taxon>Bacillati</taxon>
        <taxon>Bacillota</taxon>
        <taxon>Clostridia</taxon>
        <taxon>Eubacteriales</taxon>
        <taxon>Clostridiaceae</taxon>
        <taxon>Clostridium</taxon>
    </lineage>
</organism>
<feature type="transmembrane region" description="Helical" evidence="6">
    <location>
        <begin position="206"/>
        <end position="222"/>
    </location>
</feature>
<accession>A0A133NDL5</accession>
<evidence type="ECO:0000256" key="2">
    <source>
        <dbReference type="ARBA" id="ARBA00022475"/>
    </source>
</evidence>
<reference evidence="7 8" key="1">
    <citation type="submission" date="2016-01" db="EMBL/GenBank/DDBJ databases">
        <authorList>
            <person name="Oliw E.H."/>
        </authorList>
    </citation>
    <scope>NUCLEOTIDE SEQUENCE [LARGE SCALE GENOMIC DNA]</scope>
    <source>
        <strain evidence="7 8">MJR7757A</strain>
    </source>
</reference>
<dbReference type="Pfam" id="PF13520">
    <property type="entry name" value="AA_permease_2"/>
    <property type="match status" value="1"/>
</dbReference>
<dbReference type="PANTHER" id="PTHR42770:SF7">
    <property type="entry name" value="MEMBRANE PROTEIN"/>
    <property type="match status" value="1"/>
</dbReference>
<dbReference type="PATRIC" id="fig|1502.174.peg.358"/>
<feature type="transmembrane region" description="Helical" evidence="6">
    <location>
        <begin position="134"/>
        <end position="156"/>
    </location>
</feature>
<feature type="transmembrane region" description="Helical" evidence="6">
    <location>
        <begin position="395"/>
        <end position="417"/>
    </location>
</feature>
<dbReference type="GO" id="GO:0022857">
    <property type="term" value="F:transmembrane transporter activity"/>
    <property type="evidence" value="ECO:0007669"/>
    <property type="project" value="InterPro"/>
</dbReference>
<feature type="transmembrane region" description="Helical" evidence="6">
    <location>
        <begin position="289"/>
        <end position="316"/>
    </location>
</feature>
<evidence type="ECO:0000313" key="7">
    <source>
        <dbReference type="EMBL" id="KXA14400.1"/>
    </source>
</evidence>